<proteinExistence type="predicted"/>
<dbReference type="Proteomes" id="UP000078540">
    <property type="component" value="Unassembled WGS sequence"/>
</dbReference>
<reference evidence="1 2" key="1">
    <citation type="submission" date="2015-09" db="EMBL/GenBank/DDBJ databases">
        <title>Atta colombica WGS genome.</title>
        <authorList>
            <person name="Nygaard S."/>
            <person name="Hu H."/>
            <person name="Boomsma J."/>
            <person name="Zhang G."/>
        </authorList>
    </citation>
    <scope>NUCLEOTIDE SEQUENCE [LARGE SCALE GENOMIC DNA]</scope>
    <source>
        <strain evidence="1">Treedump-2</strain>
        <tissue evidence="1">Whole body</tissue>
    </source>
</reference>
<organism evidence="1 2">
    <name type="scientific">Atta colombica</name>
    <dbReference type="NCBI Taxonomy" id="520822"/>
    <lineage>
        <taxon>Eukaryota</taxon>
        <taxon>Metazoa</taxon>
        <taxon>Ecdysozoa</taxon>
        <taxon>Arthropoda</taxon>
        <taxon>Hexapoda</taxon>
        <taxon>Insecta</taxon>
        <taxon>Pterygota</taxon>
        <taxon>Neoptera</taxon>
        <taxon>Endopterygota</taxon>
        <taxon>Hymenoptera</taxon>
        <taxon>Apocrita</taxon>
        <taxon>Aculeata</taxon>
        <taxon>Formicoidea</taxon>
        <taxon>Formicidae</taxon>
        <taxon>Myrmicinae</taxon>
        <taxon>Atta</taxon>
    </lineage>
</organism>
<keyword evidence="2" id="KW-1185">Reference proteome</keyword>
<protein>
    <submittedName>
        <fullName evidence="1">Uncharacterized protein</fullName>
    </submittedName>
</protein>
<dbReference type="EMBL" id="KQ976440">
    <property type="protein sequence ID" value="KYM86600.1"/>
    <property type="molecule type" value="Genomic_DNA"/>
</dbReference>
<sequence>MIAPKVRNPRVLEVEDAVSIYAHCDVSNTVSTLHAYIGISNQNGYKSSRTNDLEVQYRMEKPVRVYKLRPCVIGACHWRQLPVRPFIVFVEKRGKRENGPWGNARKKERGTRTKRWALEWAVLQIAPPALEMVIGRTWARKPCTSSFTWHAPGPGSEAAFREENFYRVARIERKNESESSLLHV</sequence>
<evidence type="ECO:0000313" key="2">
    <source>
        <dbReference type="Proteomes" id="UP000078540"/>
    </source>
</evidence>
<name>A0A195BLN7_9HYME</name>
<dbReference type="AlphaFoldDB" id="A0A195BLN7"/>
<evidence type="ECO:0000313" key="1">
    <source>
        <dbReference type="EMBL" id="KYM86600.1"/>
    </source>
</evidence>
<gene>
    <name evidence="1" type="ORF">ALC53_04061</name>
</gene>
<accession>A0A195BLN7</accession>